<organism evidence="2">
    <name type="scientific">Gordonia amarae</name>
    <dbReference type="NCBI Taxonomy" id="36821"/>
    <lineage>
        <taxon>Bacteria</taxon>
        <taxon>Bacillati</taxon>
        <taxon>Actinomycetota</taxon>
        <taxon>Actinomycetes</taxon>
        <taxon>Mycobacteriales</taxon>
        <taxon>Gordoniaceae</taxon>
        <taxon>Gordonia</taxon>
    </lineage>
</organism>
<proteinExistence type="predicted"/>
<reference evidence="2" key="1">
    <citation type="journal article" date="2021" name="Nat. Microbiol.">
        <title>Cocultivation of an ultrasmall environmental parasitic bacterium with lytic ability against bacteria associated with wastewater foams.</title>
        <authorList>
            <person name="Batinovic S."/>
            <person name="Rose J.J.A."/>
            <person name="Ratcliffe J."/>
            <person name="Seviour R.J."/>
            <person name="Petrovski S."/>
        </authorList>
    </citation>
    <scope>NUCLEOTIDE SEQUENCE</scope>
    <source>
        <strain evidence="2">CON44</strain>
    </source>
</reference>
<protein>
    <submittedName>
        <fullName evidence="2">Uncharacterized protein</fullName>
    </submittedName>
</protein>
<accession>A0A857KPX5</accession>
<evidence type="ECO:0000256" key="1">
    <source>
        <dbReference type="SAM" id="MobiDB-lite"/>
    </source>
</evidence>
<evidence type="ECO:0000313" key="2">
    <source>
        <dbReference type="EMBL" id="QHN41378.1"/>
    </source>
</evidence>
<dbReference type="EMBL" id="CP045810">
    <property type="protein sequence ID" value="QHN41378.1"/>
    <property type="molecule type" value="Genomic_DNA"/>
</dbReference>
<name>A0A857KPX5_9ACTN</name>
<dbReference type="RefSeq" id="WP_170319206.1">
    <property type="nucleotide sequence ID" value="NZ_CP045804.1"/>
</dbReference>
<dbReference type="AlphaFoldDB" id="A0A857KPX5"/>
<gene>
    <name evidence="2" type="ORF">GII30_21420</name>
</gene>
<sequence>MTQNSDDDNGHRDSGQYRVPPENVRHCARALPRSGRSRWRFAPVVCPHRAA</sequence>
<feature type="region of interest" description="Disordered" evidence="1">
    <location>
        <begin position="1"/>
        <end position="22"/>
    </location>
</feature>